<evidence type="ECO:0000313" key="2">
    <source>
        <dbReference type="Proteomes" id="UP000790709"/>
    </source>
</evidence>
<comment type="caution">
    <text evidence="1">The sequence shown here is derived from an EMBL/GenBank/DDBJ whole genome shotgun (WGS) entry which is preliminary data.</text>
</comment>
<keyword evidence="1" id="KW-0645">Protease</keyword>
<keyword evidence="1" id="KW-0378">Hydrolase</keyword>
<protein>
    <submittedName>
        <fullName evidence="1">Acid protease</fullName>
    </submittedName>
</protein>
<dbReference type="EMBL" id="MU266406">
    <property type="protein sequence ID" value="KAH7925266.1"/>
    <property type="molecule type" value="Genomic_DNA"/>
</dbReference>
<organism evidence="1 2">
    <name type="scientific">Leucogyrophana mollusca</name>
    <dbReference type="NCBI Taxonomy" id="85980"/>
    <lineage>
        <taxon>Eukaryota</taxon>
        <taxon>Fungi</taxon>
        <taxon>Dikarya</taxon>
        <taxon>Basidiomycota</taxon>
        <taxon>Agaricomycotina</taxon>
        <taxon>Agaricomycetes</taxon>
        <taxon>Agaricomycetidae</taxon>
        <taxon>Boletales</taxon>
        <taxon>Boletales incertae sedis</taxon>
        <taxon>Leucogyrophana</taxon>
    </lineage>
</organism>
<proteinExistence type="predicted"/>
<dbReference type="Proteomes" id="UP000790709">
    <property type="component" value="Unassembled WGS sequence"/>
</dbReference>
<accession>A0ACB8BHC8</accession>
<gene>
    <name evidence="1" type="ORF">BV22DRAFT_1065330</name>
</gene>
<reference evidence="1" key="1">
    <citation type="journal article" date="2021" name="New Phytol.">
        <title>Evolutionary innovations through gain and loss of genes in the ectomycorrhizal Boletales.</title>
        <authorList>
            <person name="Wu G."/>
            <person name="Miyauchi S."/>
            <person name="Morin E."/>
            <person name="Kuo A."/>
            <person name="Drula E."/>
            <person name="Varga T."/>
            <person name="Kohler A."/>
            <person name="Feng B."/>
            <person name="Cao Y."/>
            <person name="Lipzen A."/>
            <person name="Daum C."/>
            <person name="Hundley H."/>
            <person name="Pangilinan J."/>
            <person name="Johnson J."/>
            <person name="Barry K."/>
            <person name="LaButti K."/>
            <person name="Ng V."/>
            <person name="Ahrendt S."/>
            <person name="Min B."/>
            <person name="Choi I.G."/>
            <person name="Park H."/>
            <person name="Plett J.M."/>
            <person name="Magnuson J."/>
            <person name="Spatafora J.W."/>
            <person name="Nagy L.G."/>
            <person name="Henrissat B."/>
            <person name="Grigoriev I.V."/>
            <person name="Yang Z.L."/>
            <person name="Xu J."/>
            <person name="Martin F.M."/>
        </authorList>
    </citation>
    <scope>NUCLEOTIDE SEQUENCE</scope>
    <source>
        <strain evidence="1">KUC20120723A-06</strain>
    </source>
</reference>
<evidence type="ECO:0000313" key="1">
    <source>
        <dbReference type="EMBL" id="KAH7925266.1"/>
    </source>
</evidence>
<keyword evidence="2" id="KW-1185">Reference proteome</keyword>
<name>A0ACB8BHC8_9AGAM</name>
<sequence>MLVLRVCFLAILTQPTAVLGAFASPEPSFHGAKRTAGGVHLPVRRQAVSGGGKSAKEMGSIGLGDFLDVTYNVLIEIGQTQTPVVLDTGSSDLWVLSTACGAGCSSGTQPLYPLSTFHAANMQAQLLYGDSMTGTHASGPIGYDTVCLAGLVLEEQYFAAINDTNTAVLQTNSAGIFGLGFPLNSIVWNEVFQSQPSHAVSFKKALRSPDASSHLANTLRNLVIRFFPKTHLNASSPSPSPPPQFKRQSTSTASAMFSSYTSLAPLLPRLVAQGVLALPMFAITLQRDTIEIGGNQGTLSIGELPPGVQNSSLTWVPVRGYPPSQSGLTPPVDSPNEVYPIAWEIPLDDVYLDGVKLPRSTLSAPSISLSALVDTGNSLIRGPADVVSHIPTRFACSAPHTLAFSIGGRLFPVDARDFVSQARSGSVAECMANVAPTDAPVLGAGYLYSWSLGDPFLKGVLAAFHYGDLARPSQDPPRVGLLSTVPGDAAAKLVADVAAAAAGGLDLPELSDPAPTGMLPAASTALNGVPLASAGGGRGQGGRGGQGGQANGVRDAMRVNVWTVGVAMVLWVVGRGLA</sequence>